<dbReference type="InterPro" id="IPR011990">
    <property type="entry name" value="TPR-like_helical_dom_sf"/>
</dbReference>
<keyword evidence="9" id="KW-1185">Reference proteome</keyword>
<keyword evidence="3" id="KW-0732">Signal</keyword>
<keyword evidence="4" id="KW-0472">Membrane</keyword>
<comment type="similarity">
    <text evidence="2">Belongs to the SusD family.</text>
</comment>
<dbReference type="GO" id="GO:0009279">
    <property type="term" value="C:cell outer membrane"/>
    <property type="evidence" value="ECO:0007669"/>
    <property type="project" value="UniProtKB-SubCell"/>
</dbReference>
<evidence type="ECO:0000256" key="4">
    <source>
        <dbReference type="ARBA" id="ARBA00023136"/>
    </source>
</evidence>
<evidence type="ECO:0000256" key="5">
    <source>
        <dbReference type="ARBA" id="ARBA00023237"/>
    </source>
</evidence>
<dbReference type="InterPro" id="IPR012944">
    <property type="entry name" value="SusD_RagB_dom"/>
</dbReference>
<name>A0A1I3SSV1_9FLAO</name>
<dbReference type="OrthoDB" id="630434at2"/>
<evidence type="ECO:0000259" key="7">
    <source>
        <dbReference type="Pfam" id="PF14322"/>
    </source>
</evidence>
<dbReference type="EMBL" id="FORU01000011">
    <property type="protein sequence ID" value="SFJ61420.1"/>
    <property type="molecule type" value="Genomic_DNA"/>
</dbReference>
<gene>
    <name evidence="8" type="ORF">SAMN04487893_11156</name>
</gene>
<protein>
    <submittedName>
        <fullName evidence="8">SusD family protein</fullName>
    </submittedName>
</protein>
<proteinExistence type="inferred from homology"/>
<dbReference type="Pfam" id="PF14322">
    <property type="entry name" value="SusD-like_3"/>
    <property type="match status" value="1"/>
</dbReference>
<dbReference type="RefSeq" id="WP_090679750.1">
    <property type="nucleotide sequence ID" value="NZ_FORU01000011.1"/>
</dbReference>
<dbReference type="SUPFAM" id="SSF48452">
    <property type="entry name" value="TPR-like"/>
    <property type="match status" value="1"/>
</dbReference>
<evidence type="ECO:0000256" key="2">
    <source>
        <dbReference type="ARBA" id="ARBA00006275"/>
    </source>
</evidence>
<evidence type="ECO:0000256" key="3">
    <source>
        <dbReference type="ARBA" id="ARBA00022729"/>
    </source>
</evidence>
<dbReference type="Proteomes" id="UP000243887">
    <property type="component" value="Unassembled WGS sequence"/>
</dbReference>
<keyword evidence="5" id="KW-0998">Cell outer membrane</keyword>
<organism evidence="8 9">
    <name type="scientific">Myroides guanonis</name>
    <dbReference type="NCBI Taxonomy" id="1150112"/>
    <lineage>
        <taxon>Bacteria</taxon>
        <taxon>Pseudomonadati</taxon>
        <taxon>Bacteroidota</taxon>
        <taxon>Flavobacteriia</taxon>
        <taxon>Flavobacteriales</taxon>
        <taxon>Flavobacteriaceae</taxon>
        <taxon>Myroides</taxon>
    </lineage>
</organism>
<feature type="domain" description="RagB/SusD" evidence="6">
    <location>
        <begin position="312"/>
        <end position="438"/>
    </location>
</feature>
<reference evidence="9" key="1">
    <citation type="submission" date="2016-10" db="EMBL/GenBank/DDBJ databases">
        <authorList>
            <person name="Varghese N."/>
            <person name="Submissions S."/>
        </authorList>
    </citation>
    <scope>NUCLEOTIDE SEQUENCE [LARGE SCALE GENOMIC DNA]</scope>
    <source>
        <strain evidence="9">DSM 26542</strain>
    </source>
</reference>
<dbReference type="CDD" id="cd08977">
    <property type="entry name" value="SusD"/>
    <property type="match status" value="1"/>
</dbReference>
<dbReference type="Pfam" id="PF07980">
    <property type="entry name" value="SusD_RagB"/>
    <property type="match status" value="1"/>
</dbReference>
<dbReference type="AlphaFoldDB" id="A0A1I3SSV1"/>
<feature type="domain" description="SusD-like N-terminal" evidence="7">
    <location>
        <begin position="23"/>
        <end position="223"/>
    </location>
</feature>
<dbReference type="InterPro" id="IPR033985">
    <property type="entry name" value="SusD-like_N"/>
</dbReference>
<sequence>MKKISIFISSLVLAFSFNSCDNFLDIEPEGKVIPKTQEEFRALLTQGYVAYPGHKSLSALRTDETVLQSDNFDFMSFRDIFAWKDQGQDKQTIEFPWLAFYTSVFYANHTIVDGAEVLTASVEKDQLLAEAYALRAYAFFDLVNLYGKPYNPATANTELSIPLALEIDLENVLQPESIETVYNQIHKDLDKAKSLAQVNVQEPGYNYRFSKAAIYALEARVNLYEHKWQDAINSSSQALAYKSELEDLNNSQLVPSHFQSKESILALEATLSSSMKSSITVSDELINAYDKDNDLRFAKFYEKNSSNYKVIKVGNLENKTSIRTAELYFIKAEAHAQLNQMTEAVAIIQPVIDTRYTPEVAATLKNSISKLNKEDFITFLLEERFKEFSFEGHRWFDLRRINQKKIIHTTNGTEYILQQNDPRYTLPYPTNARLNNPNL</sequence>
<evidence type="ECO:0000313" key="8">
    <source>
        <dbReference type="EMBL" id="SFJ61420.1"/>
    </source>
</evidence>
<evidence type="ECO:0000313" key="9">
    <source>
        <dbReference type="Proteomes" id="UP000243887"/>
    </source>
</evidence>
<comment type="subcellular location">
    <subcellularLocation>
        <location evidence="1">Cell outer membrane</location>
    </subcellularLocation>
</comment>
<dbReference type="Gene3D" id="1.25.40.390">
    <property type="match status" value="1"/>
</dbReference>
<dbReference type="STRING" id="1150112.SAMN04487893_11156"/>
<evidence type="ECO:0000256" key="1">
    <source>
        <dbReference type="ARBA" id="ARBA00004442"/>
    </source>
</evidence>
<accession>A0A1I3SSV1</accession>
<evidence type="ECO:0000259" key="6">
    <source>
        <dbReference type="Pfam" id="PF07980"/>
    </source>
</evidence>